<dbReference type="AlphaFoldDB" id="A0A2Z6N3Q6"/>
<feature type="region of interest" description="Disordered" evidence="1">
    <location>
        <begin position="63"/>
        <end position="109"/>
    </location>
</feature>
<dbReference type="InterPro" id="IPR018848">
    <property type="entry name" value="WIYLD_domain"/>
</dbReference>
<name>A0A2Z6N3Q6_TRISU</name>
<feature type="domain" description="WIYLD" evidence="2">
    <location>
        <begin position="3"/>
        <end position="62"/>
    </location>
</feature>
<proteinExistence type="predicted"/>
<dbReference type="OrthoDB" id="1898570at2759"/>
<protein>
    <recommendedName>
        <fullName evidence="2">WIYLD domain-containing protein</fullName>
    </recommendedName>
</protein>
<dbReference type="Proteomes" id="UP000242715">
    <property type="component" value="Unassembled WGS sequence"/>
</dbReference>
<dbReference type="PANTHER" id="PTHR34271">
    <property type="entry name" value="NUCLEOLAR HISTONE METHYLTRANSFERASE-RELATED PROTEIN"/>
    <property type="match status" value="1"/>
</dbReference>
<accession>A0A2Z6N3Q6</accession>
<gene>
    <name evidence="3" type="ORF">TSUD_213070</name>
</gene>
<dbReference type="Gene3D" id="1.10.8.850">
    <property type="entry name" value="Histone-lysine N methyltransferase , C-terminal domain-like"/>
    <property type="match status" value="1"/>
</dbReference>
<dbReference type="PANTHER" id="PTHR34271:SF1">
    <property type="entry name" value="NUCLEOLAR HISTONE METHYLTRANSFERASE-RELATED PROTEIN"/>
    <property type="match status" value="1"/>
</dbReference>
<evidence type="ECO:0000256" key="1">
    <source>
        <dbReference type="SAM" id="MobiDB-lite"/>
    </source>
</evidence>
<dbReference type="InterPro" id="IPR043017">
    <property type="entry name" value="WIYLD_dom_sf"/>
</dbReference>
<feature type="compositionally biased region" description="Low complexity" evidence="1">
    <location>
        <begin position="71"/>
        <end position="85"/>
    </location>
</feature>
<organism evidence="3 4">
    <name type="scientific">Trifolium subterraneum</name>
    <name type="common">Subterranean clover</name>
    <dbReference type="NCBI Taxonomy" id="3900"/>
    <lineage>
        <taxon>Eukaryota</taxon>
        <taxon>Viridiplantae</taxon>
        <taxon>Streptophyta</taxon>
        <taxon>Embryophyta</taxon>
        <taxon>Tracheophyta</taxon>
        <taxon>Spermatophyta</taxon>
        <taxon>Magnoliopsida</taxon>
        <taxon>eudicotyledons</taxon>
        <taxon>Gunneridae</taxon>
        <taxon>Pentapetalae</taxon>
        <taxon>rosids</taxon>
        <taxon>fabids</taxon>
        <taxon>Fabales</taxon>
        <taxon>Fabaceae</taxon>
        <taxon>Papilionoideae</taxon>
        <taxon>50 kb inversion clade</taxon>
        <taxon>NPAAA clade</taxon>
        <taxon>Hologalegina</taxon>
        <taxon>IRL clade</taxon>
        <taxon>Trifolieae</taxon>
        <taxon>Trifolium</taxon>
    </lineage>
</organism>
<dbReference type="EMBL" id="DF973636">
    <property type="protein sequence ID" value="GAU36653.1"/>
    <property type="molecule type" value="Genomic_DNA"/>
</dbReference>
<dbReference type="Pfam" id="PF10440">
    <property type="entry name" value="WIYLD"/>
    <property type="match status" value="1"/>
</dbReference>
<feature type="compositionally biased region" description="Basic and acidic residues" evidence="1">
    <location>
        <begin position="100"/>
        <end position="109"/>
    </location>
</feature>
<keyword evidence="4" id="KW-1185">Reference proteome</keyword>
<evidence type="ECO:0000313" key="4">
    <source>
        <dbReference type="Proteomes" id="UP000242715"/>
    </source>
</evidence>
<sequence>MGGNTRMDAALDAMRQLGFEENLVRKTVEELLDVYEGIQGWPFIEEGSYKLLIETLLCAEDKDDARRDGVGETSSAATPTTGTTEVGSSATSERRRRKRRWDERPSDNA</sequence>
<evidence type="ECO:0000259" key="2">
    <source>
        <dbReference type="Pfam" id="PF10440"/>
    </source>
</evidence>
<reference evidence="4" key="1">
    <citation type="journal article" date="2017" name="Front. Plant Sci.">
        <title>Climate Clever Clovers: New Paradigm to Reduce the Environmental Footprint of Ruminants by Breeding Low Methanogenic Forages Utilizing Haplotype Variation.</title>
        <authorList>
            <person name="Kaur P."/>
            <person name="Appels R."/>
            <person name="Bayer P.E."/>
            <person name="Keeble-Gagnere G."/>
            <person name="Wang J."/>
            <person name="Hirakawa H."/>
            <person name="Shirasawa K."/>
            <person name="Vercoe P."/>
            <person name="Stefanova K."/>
            <person name="Durmic Z."/>
            <person name="Nichols P."/>
            <person name="Revell C."/>
            <person name="Isobe S.N."/>
            <person name="Edwards D."/>
            <person name="Erskine W."/>
        </authorList>
    </citation>
    <scope>NUCLEOTIDE SEQUENCE [LARGE SCALE GENOMIC DNA]</scope>
    <source>
        <strain evidence="4">cv. Daliak</strain>
    </source>
</reference>
<evidence type="ECO:0000313" key="3">
    <source>
        <dbReference type="EMBL" id="GAU36653.1"/>
    </source>
</evidence>